<dbReference type="InterPro" id="IPR001251">
    <property type="entry name" value="CRAL-TRIO_dom"/>
</dbReference>
<dbReference type="PANTHER" id="PTHR10174">
    <property type="entry name" value="ALPHA-TOCOPHEROL TRANSFER PROTEIN-RELATED"/>
    <property type="match status" value="1"/>
</dbReference>
<dbReference type="PANTHER" id="PTHR10174:SF222">
    <property type="entry name" value="GH10083P-RELATED"/>
    <property type="match status" value="1"/>
</dbReference>
<dbReference type="GO" id="GO:0016020">
    <property type="term" value="C:membrane"/>
    <property type="evidence" value="ECO:0007669"/>
    <property type="project" value="TreeGrafter"/>
</dbReference>
<dbReference type="SUPFAM" id="SSF52087">
    <property type="entry name" value="CRAL/TRIO domain"/>
    <property type="match status" value="1"/>
</dbReference>
<sequence length="311" mass="35996">MDAVPEDKLLRYTPDTMQALRRLYNLDKPGDMDFAITALQDWLKKQHHLTKKDYSRSYLERLIILQKGSLERSKAQIENICAMRTLLPEYFEINGDEEIVKLDGLSVDLLPTLTEDYYRVLAVKYSPHKIDAKKFFITYKRAIQLTEYAMASDYGRGLICIIDYRDVDIMDFIAAINIKELYQFIKIMTIGYALKIKYIHVITPSTTANTFINLVKKMLTTKIANRFYVHKTIEPLYEYVARDILPSEYGGHGEALADRHMKWVQALTSKKMTEHLKEMSEAKSTQGYKMKDTISDPDLGISGSFRSLNVD</sequence>
<dbReference type="AlphaFoldDB" id="A0A922CT04"/>
<dbReference type="PROSITE" id="PS50191">
    <property type="entry name" value="CRAL_TRIO"/>
    <property type="match status" value="1"/>
</dbReference>
<name>A0A922CT04_MANSE</name>
<dbReference type="EMBL" id="JH668543">
    <property type="protein sequence ID" value="KAG6457309.1"/>
    <property type="molecule type" value="Genomic_DNA"/>
</dbReference>
<gene>
    <name evidence="2" type="ORF">O3G_MSEX010223</name>
</gene>
<accession>A0A922CT04</accession>
<comment type="caution">
    <text evidence="2">The sequence shown here is derived from an EMBL/GenBank/DDBJ whole genome shotgun (WGS) entry which is preliminary data.</text>
</comment>
<reference evidence="2" key="2">
    <citation type="submission" date="2020-12" db="EMBL/GenBank/DDBJ databases">
        <authorList>
            <person name="Kanost M."/>
        </authorList>
    </citation>
    <scope>NUCLEOTIDE SEQUENCE</scope>
</reference>
<dbReference type="InterPro" id="IPR036865">
    <property type="entry name" value="CRAL-TRIO_dom_sf"/>
</dbReference>
<proteinExistence type="predicted"/>
<reference evidence="2" key="1">
    <citation type="journal article" date="2016" name="Insect Biochem. Mol. Biol.">
        <title>Multifaceted biological insights from a draft genome sequence of the tobacco hornworm moth, Manduca sexta.</title>
        <authorList>
            <person name="Kanost M.R."/>
            <person name="Arrese E.L."/>
            <person name="Cao X."/>
            <person name="Chen Y.R."/>
            <person name="Chellapilla S."/>
            <person name="Goldsmith M.R."/>
            <person name="Grosse-Wilde E."/>
            <person name="Heckel D.G."/>
            <person name="Herndon N."/>
            <person name="Jiang H."/>
            <person name="Papanicolaou A."/>
            <person name="Qu J."/>
            <person name="Soulages J.L."/>
            <person name="Vogel H."/>
            <person name="Walters J."/>
            <person name="Waterhouse R.M."/>
            <person name="Ahn S.J."/>
            <person name="Almeida F.C."/>
            <person name="An C."/>
            <person name="Aqrawi P."/>
            <person name="Bretschneider A."/>
            <person name="Bryant W.B."/>
            <person name="Bucks S."/>
            <person name="Chao H."/>
            <person name="Chevignon G."/>
            <person name="Christen J.M."/>
            <person name="Clarke D.F."/>
            <person name="Dittmer N.T."/>
            <person name="Ferguson L.C.F."/>
            <person name="Garavelou S."/>
            <person name="Gordon K.H.J."/>
            <person name="Gunaratna R.T."/>
            <person name="Han Y."/>
            <person name="Hauser F."/>
            <person name="He Y."/>
            <person name="Heidel-Fischer H."/>
            <person name="Hirsh A."/>
            <person name="Hu Y."/>
            <person name="Jiang H."/>
            <person name="Kalra D."/>
            <person name="Klinner C."/>
            <person name="Konig C."/>
            <person name="Kovar C."/>
            <person name="Kroll A.R."/>
            <person name="Kuwar S.S."/>
            <person name="Lee S.L."/>
            <person name="Lehman R."/>
            <person name="Li K."/>
            <person name="Li Z."/>
            <person name="Liang H."/>
            <person name="Lovelace S."/>
            <person name="Lu Z."/>
            <person name="Mansfield J.H."/>
            <person name="McCulloch K.J."/>
            <person name="Mathew T."/>
            <person name="Morton B."/>
            <person name="Muzny D.M."/>
            <person name="Neunemann D."/>
            <person name="Ongeri F."/>
            <person name="Pauchet Y."/>
            <person name="Pu L.L."/>
            <person name="Pyrousis I."/>
            <person name="Rao X.J."/>
            <person name="Redding A."/>
            <person name="Roesel C."/>
            <person name="Sanchez-Gracia A."/>
            <person name="Schaack S."/>
            <person name="Shukla A."/>
            <person name="Tetreau G."/>
            <person name="Wang Y."/>
            <person name="Xiong G.H."/>
            <person name="Traut W."/>
            <person name="Walsh T.K."/>
            <person name="Worley K.C."/>
            <person name="Wu D."/>
            <person name="Wu W."/>
            <person name="Wu Y.Q."/>
            <person name="Zhang X."/>
            <person name="Zou Z."/>
            <person name="Zucker H."/>
            <person name="Briscoe A.D."/>
            <person name="Burmester T."/>
            <person name="Clem R.J."/>
            <person name="Feyereisen R."/>
            <person name="Grimmelikhuijzen C.J.P."/>
            <person name="Hamodrakas S.J."/>
            <person name="Hansson B.S."/>
            <person name="Huguet E."/>
            <person name="Jermiin L.S."/>
            <person name="Lan Q."/>
            <person name="Lehman H.K."/>
            <person name="Lorenzen M."/>
            <person name="Merzendorfer H."/>
            <person name="Michalopoulos I."/>
            <person name="Morton D.B."/>
            <person name="Muthukrishnan S."/>
            <person name="Oakeshott J.G."/>
            <person name="Palmer W."/>
            <person name="Park Y."/>
            <person name="Passarelli A.L."/>
            <person name="Rozas J."/>
            <person name="Schwartz L.M."/>
            <person name="Smith W."/>
            <person name="Southgate A."/>
            <person name="Vilcinskas A."/>
            <person name="Vogt R."/>
            <person name="Wang P."/>
            <person name="Werren J."/>
            <person name="Yu X.Q."/>
            <person name="Zhou J.J."/>
            <person name="Brown S.J."/>
            <person name="Scherer S.E."/>
            <person name="Richards S."/>
            <person name="Blissard G.W."/>
        </authorList>
    </citation>
    <scope>NUCLEOTIDE SEQUENCE</scope>
</reference>
<dbReference type="PRINTS" id="PR00180">
    <property type="entry name" value="CRETINALDHBP"/>
</dbReference>
<organism evidence="2 3">
    <name type="scientific">Manduca sexta</name>
    <name type="common">Tobacco hawkmoth</name>
    <name type="synonym">Tobacco hornworm</name>
    <dbReference type="NCBI Taxonomy" id="7130"/>
    <lineage>
        <taxon>Eukaryota</taxon>
        <taxon>Metazoa</taxon>
        <taxon>Ecdysozoa</taxon>
        <taxon>Arthropoda</taxon>
        <taxon>Hexapoda</taxon>
        <taxon>Insecta</taxon>
        <taxon>Pterygota</taxon>
        <taxon>Neoptera</taxon>
        <taxon>Endopterygota</taxon>
        <taxon>Lepidoptera</taxon>
        <taxon>Glossata</taxon>
        <taxon>Ditrysia</taxon>
        <taxon>Bombycoidea</taxon>
        <taxon>Sphingidae</taxon>
        <taxon>Sphinginae</taxon>
        <taxon>Sphingini</taxon>
        <taxon>Manduca</taxon>
    </lineage>
</organism>
<dbReference type="CDD" id="cd00170">
    <property type="entry name" value="SEC14"/>
    <property type="match status" value="1"/>
</dbReference>
<keyword evidence="3" id="KW-1185">Reference proteome</keyword>
<evidence type="ECO:0000313" key="2">
    <source>
        <dbReference type="EMBL" id="KAG6457309.1"/>
    </source>
</evidence>
<dbReference type="InterPro" id="IPR036273">
    <property type="entry name" value="CRAL/TRIO_N_dom_sf"/>
</dbReference>
<dbReference type="Pfam" id="PF00650">
    <property type="entry name" value="CRAL_TRIO"/>
    <property type="match status" value="1"/>
</dbReference>
<feature type="domain" description="CRAL-TRIO" evidence="1">
    <location>
        <begin position="102"/>
        <end position="257"/>
    </location>
</feature>
<evidence type="ECO:0000259" key="1">
    <source>
        <dbReference type="PROSITE" id="PS50191"/>
    </source>
</evidence>
<dbReference type="GO" id="GO:1902936">
    <property type="term" value="F:phosphatidylinositol bisphosphate binding"/>
    <property type="evidence" value="ECO:0007669"/>
    <property type="project" value="TreeGrafter"/>
</dbReference>
<dbReference type="Gene3D" id="3.40.525.10">
    <property type="entry name" value="CRAL-TRIO lipid binding domain"/>
    <property type="match status" value="1"/>
</dbReference>
<dbReference type="Proteomes" id="UP000791440">
    <property type="component" value="Unassembled WGS sequence"/>
</dbReference>
<dbReference type="SUPFAM" id="SSF46938">
    <property type="entry name" value="CRAL/TRIO N-terminal domain"/>
    <property type="match status" value="1"/>
</dbReference>
<dbReference type="OrthoDB" id="8169788at2759"/>
<dbReference type="EMBL" id="JH668543">
    <property type="protein sequence ID" value="KAG6457308.1"/>
    <property type="molecule type" value="Genomic_DNA"/>
</dbReference>
<evidence type="ECO:0000313" key="3">
    <source>
        <dbReference type="Proteomes" id="UP000791440"/>
    </source>
</evidence>
<protein>
    <recommendedName>
        <fullName evidence="1">CRAL-TRIO domain-containing protein</fullName>
    </recommendedName>
</protein>